<dbReference type="SUPFAM" id="SSF48264">
    <property type="entry name" value="Cytochrome P450"/>
    <property type="match status" value="1"/>
</dbReference>
<feature type="signal peptide" evidence="12">
    <location>
        <begin position="1"/>
        <end position="31"/>
    </location>
</feature>
<reference evidence="13" key="1">
    <citation type="submission" date="2021-01" db="EMBL/GenBank/DDBJ databases">
        <authorList>
            <person name="Kaushik A."/>
        </authorList>
    </citation>
    <scope>NUCLEOTIDE SEQUENCE</scope>
    <source>
        <strain evidence="13">AG2-2IIIB</strain>
    </source>
</reference>
<comment type="cofactor">
    <cofactor evidence="1 9">
        <name>heme</name>
        <dbReference type="ChEBI" id="CHEBI:30413"/>
    </cofactor>
</comment>
<evidence type="ECO:0008006" key="15">
    <source>
        <dbReference type="Google" id="ProtNLM"/>
    </source>
</evidence>
<gene>
    <name evidence="13" type="ORF">RDB_LOCUS155111</name>
</gene>
<proteinExistence type="inferred from homology"/>
<dbReference type="GO" id="GO:0020037">
    <property type="term" value="F:heme binding"/>
    <property type="evidence" value="ECO:0007669"/>
    <property type="project" value="InterPro"/>
</dbReference>
<feature type="chain" id="PRO_5034929755" description="Cytochrome P450" evidence="12">
    <location>
        <begin position="32"/>
        <end position="461"/>
    </location>
</feature>
<keyword evidence="5 9" id="KW-0479">Metal-binding</keyword>
<evidence type="ECO:0000256" key="5">
    <source>
        <dbReference type="ARBA" id="ARBA00022723"/>
    </source>
</evidence>
<comment type="pathway">
    <text evidence="2">Secondary metabolite biosynthesis.</text>
</comment>
<organism evidence="13 14">
    <name type="scientific">Rhizoctonia solani</name>
    <dbReference type="NCBI Taxonomy" id="456999"/>
    <lineage>
        <taxon>Eukaryota</taxon>
        <taxon>Fungi</taxon>
        <taxon>Dikarya</taxon>
        <taxon>Basidiomycota</taxon>
        <taxon>Agaricomycotina</taxon>
        <taxon>Agaricomycetes</taxon>
        <taxon>Cantharellales</taxon>
        <taxon>Ceratobasidiaceae</taxon>
        <taxon>Rhizoctonia</taxon>
    </lineage>
</organism>
<keyword evidence="7 9" id="KW-0408">Iron</keyword>
<dbReference type="GO" id="GO:0005506">
    <property type="term" value="F:iron ion binding"/>
    <property type="evidence" value="ECO:0007669"/>
    <property type="project" value="InterPro"/>
</dbReference>
<keyword evidence="4 9" id="KW-0349">Heme</keyword>
<dbReference type="GO" id="GO:0016705">
    <property type="term" value="F:oxidoreductase activity, acting on paired donors, with incorporation or reduction of molecular oxygen"/>
    <property type="evidence" value="ECO:0007669"/>
    <property type="project" value="InterPro"/>
</dbReference>
<sequence length="461" mass="52798">MSISYLTLLSTFACFLVCMVSKWRKTRQALAEINHFPGERTLFGIASLMGNILPRIPYVTLGRNYSWRTKHRVFERQGSGIYGIASVFPATSYYLLADPAGVKHVSYSHNNFVKDTDEYTILKGFGSNLLVVEGDEWKRQRRIAAPAFSDKNNRLVWDTAKQFVEQMIDTWEPKKSTIVHDVNEDLALPLSLCVISKAGFGQDISVGTDAIPTGHKLTFKDALTTASKTMHLPLMLPNWAWRFRKGWTHAKQAHDELRLYLREMIRARRELKEQQMQDLIEDKYDLFNQLVYARDAKDMLSEDELIGNVFIFLIAGHETTAHTFAIILALMALYPEVQEKLAKQVQELESEHGVLNYSHIHLLTYAIAIVYETLRLFPMVGLMPKKATENTTFTVGFPPFTQTLQVPASTKVLVFSTGLHYDPSYWENPDEFNPDRFMDSHWNRDAFIAFSLGPRACIGRR</sequence>
<dbReference type="InterPro" id="IPR001128">
    <property type="entry name" value="Cyt_P450"/>
</dbReference>
<dbReference type="EMBL" id="CAJMWT010006092">
    <property type="protein sequence ID" value="CAE6512688.1"/>
    <property type="molecule type" value="Genomic_DNA"/>
</dbReference>
<feature type="coiled-coil region" evidence="11">
    <location>
        <begin position="250"/>
        <end position="282"/>
    </location>
</feature>
<evidence type="ECO:0000313" key="13">
    <source>
        <dbReference type="EMBL" id="CAE6512688.1"/>
    </source>
</evidence>
<dbReference type="Pfam" id="PF00067">
    <property type="entry name" value="p450"/>
    <property type="match status" value="1"/>
</dbReference>
<accession>A0A8H3D6J0</accession>
<keyword evidence="12" id="KW-0732">Signal</keyword>
<feature type="binding site" description="axial binding residue" evidence="9">
    <location>
        <position position="457"/>
    </location>
    <ligand>
        <name>heme</name>
        <dbReference type="ChEBI" id="CHEBI:30413"/>
    </ligand>
    <ligandPart>
        <name>Fe</name>
        <dbReference type="ChEBI" id="CHEBI:18248"/>
    </ligandPart>
</feature>
<dbReference type="InterPro" id="IPR002401">
    <property type="entry name" value="Cyt_P450_E_grp-I"/>
</dbReference>
<keyword evidence="6 10" id="KW-0560">Oxidoreductase</keyword>
<evidence type="ECO:0000256" key="4">
    <source>
        <dbReference type="ARBA" id="ARBA00022617"/>
    </source>
</evidence>
<comment type="similarity">
    <text evidence="3 10">Belongs to the cytochrome P450 family.</text>
</comment>
<name>A0A8H3D6J0_9AGAM</name>
<dbReference type="GO" id="GO:0004497">
    <property type="term" value="F:monooxygenase activity"/>
    <property type="evidence" value="ECO:0007669"/>
    <property type="project" value="UniProtKB-KW"/>
</dbReference>
<dbReference type="AlphaFoldDB" id="A0A8H3D6J0"/>
<dbReference type="PRINTS" id="PR00463">
    <property type="entry name" value="EP450I"/>
</dbReference>
<evidence type="ECO:0000256" key="7">
    <source>
        <dbReference type="ARBA" id="ARBA00023004"/>
    </source>
</evidence>
<evidence type="ECO:0000256" key="10">
    <source>
        <dbReference type="RuleBase" id="RU000461"/>
    </source>
</evidence>
<dbReference type="InterPro" id="IPR017972">
    <property type="entry name" value="Cyt_P450_CS"/>
</dbReference>
<evidence type="ECO:0000256" key="12">
    <source>
        <dbReference type="SAM" id="SignalP"/>
    </source>
</evidence>
<protein>
    <recommendedName>
        <fullName evidence="15">Cytochrome P450</fullName>
    </recommendedName>
</protein>
<keyword evidence="8 10" id="KW-0503">Monooxygenase</keyword>
<dbReference type="Gene3D" id="1.10.630.10">
    <property type="entry name" value="Cytochrome P450"/>
    <property type="match status" value="1"/>
</dbReference>
<evidence type="ECO:0000256" key="9">
    <source>
        <dbReference type="PIRSR" id="PIRSR602401-1"/>
    </source>
</evidence>
<keyword evidence="11" id="KW-0175">Coiled coil</keyword>
<dbReference type="PRINTS" id="PR00385">
    <property type="entry name" value="P450"/>
</dbReference>
<dbReference type="PANTHER" id="PTHR24305:SF166">
    <property type="entry name" value="CYTOCHROME P450 12A4, MITOCHONDRIAL-RELATED"/>
    <property type="match status" value="1"/>
</dbReference>
<dbReference type="PANTHER" id="PTHR24305">
    <property type="entry name" value="CYTOCHROME P450"/>
    <property type="match status" value="1"/>
</dbReference>
<comment type="caution">
    <text evidence="13">The sequence shown here is derived from an EMBL/GenBank/DDBJ whole genome shotgun (WGS) entry which is preliminary data.</text>
</comment>
<evidence type="ECO:0000256" key="8">
    <source>
        <dbReference type="ARBA" id="ARBA00023033"/>
    </source>
</evidence>
<evidence type="ECO:0000256" key="6">
    <source>
        <dbReference type="ARBA" id="ARBA00023002"/>
    </source>
</evidence>
<dbReference type="InterPro" id="IPR036396">
    <property type="entry name" value="Cyt_P450_sf"/>
</dbReference>
<evidence type="ECO:0000256" key="3">
    <source>
        <dbReference type="ARBA" id="ARBA00010617"/>
    </source>
</evidence>
<evidence type="ECO:0000256" key="1">
    <source>
        <dbReference type="ARBA" id="ARBA00001971"/>
    </source>
</evidence>
<dbReference type="Proteomes" id="UP000663843">
    <property type="component" value="Unassembled WGS sequence"/>
</dbReference>
<dbReference type="PROSITE" id="PS00086">
    <property type="entry name" value="CYTOCHROME_P450"/>
    <property type="match status" value="1"/>
</dbReference>
<evidence type="ECO:0000256" key="2">
    <source>
        <dbReference type="ARBA" id="ARBA00005179"/>
    </source>
</evidence>
<evidence type="ECO:0000313" key="14">
    <source>
        <dbReference type="Proteomes" id="UP000663843"/>
    </source>
</evidence>
<evidence type="ECO:0000256" key="11">
    <source>
        <dbReference type="SAM" id="Coils"/>
    </source>
</evidence>
<dbReference type="InterPro" id="IPR050121">
    <property type="entry name" value="Cytochrome_P450_monoxygenase"/>
</dbReference>